<dbReference type="InterPro" id="IPR043128">
    <property type="entry name" value="Rev_trsase/Diguanyl_cyclase"/>
</dbReference>
<dbReference type="NCBIfam" id="TIGR00254">
    <property type="entry name" value="GGDEF"/>
    <property type="match status" value="1"/>
</dbReference>
<dbReference type="CDD" id="cd01949">
    <property type="entry name" value="GGDEF"/>
    <property type="match status" value="1"/>
</dbReference>
<dbReference type="SUPFAM" id="SSF55073">
    <property type="entry name" value="Nucleotide cyclase"/>
    <property type="match status" value="1"/>
</dbReference>
<feature type="transmembrane region" description="Helical" evidence="1">
    <location>
        <begin position="253"/>
        <end position="271"/>
    </location>
</feature>
<feature type="transmembrane region" description="Helical" evidence="1">
    <location>
        <begin position="119"/>
        <end position="141"/>
    </location>
</feature>
<keyword evidence="4" id="KW-1185">Reference proteome</keyword>
<name>A0A919PSX5_9ACTN</name>
<feature type="transmembrane region" description="Helical" evidence="1">
    <location>
        <begin position="277"/>
        <end position="297"/>
    </location>
</feature>
<sequence length="490" mass="51361">MYATPRLRQTAVALILTAALLAAVLQHPGGTLVGWATCVLTLGVGLRWLQSARPAQGRIRVGLRLLGSGFLAWSAGQLVWLVGPARLATVVFNAAAVLMATGAAWMAATRRLGSIRAALDGLIMATSLCFISWVVILGPLYRAGAGATAVFDAAVYPIGDVLIGSIALLMLYETRGPRRRSVAVVVVGLLLVFAADTAYASQVFAGTYRAGHVTDLGWFLGFAIVGVGAPRPAEIAGSAAMVTDGRSWDHLPYLPFSAALCTGVIAFAVRGGRVDGVLFLLVILMTVLILVRQLLALRDNRLLNGRLAEVVDDLRHRAYHDPLTDLPNRALLLDTLQRRLDAGRPVALLYVDLDGFKPVNDSHGHEAGDRVLATIAGRLESCGGDLVARLGGDEFAVLTPPGVAEDVAWRIIAAAAGPVPVRGAVVSVGASVGIARHPGNGGFGGGFDAGDLMRHADLAMYAAKLRGRNRAVTFTAELEPDLESASPMAA</sequence>
<dbReference type="PANTHER" id="PTHR46663:SF2">
    <property type="entry name" value="GGDEF DOMAIN-CONTAINING PROTEIN"/>
    <property type="match status" value="1"/>
</dbReference>
<gene>
    <name evidence="3" type="ORF">Dsi01nite_075900</name>
</gene>
<organism evidence="3 4">
    <name type="scientific">Dactylosporangium siamense</name>
    <dbReference type="NCBI Taxonomy" id="685454"/>
    <lineage>
        <taxon>Bacteria</taxon>
        <taxon>Bacillati</taxon>
        <taxon>Actinomycetota</taxon>
        <taxon>Actinomycetes</taxon>
        <taxon>Micromonosporales</taxon>
        <taxon>Micromonosporaceae</taxon>
        <taxon>Dactylosporangium</taxon>
    </lineage>
</organism>
<comment type="caution">
    <text evidence="3">The sequence shown here is derived from an EMBL/GenBank/DDBJ whole genome shotgun (WGS) entry which is preliminary data.</text>
</comment>
<accession>A0A919PSX5</accession>
<feature type="transmembrane region" description="Helical" evidence="1">
    <location>
        <begin position="87"/>
        <end position="107"/>
    </location>
</feature>
<evidence type="ECO:0000259" key="2">
    <source>
        <dbReference type="PROSITE" id="PS50887"/>
    </source>
</evidence>
<keyword evidence="1" id="KW-0472">Membrane</keyword>
<dbReference type="AlphaFoldDB" id="A0A919PSX5"/>
<dbReference type="Proteomes" id="UP000660611">
    <property type="component" value="Unassembled WGS sequence"/>
</dbReference>
<feature type="transmembrane region" description="Helical" evidence="1">
    <location>
        <begin position="184"/>
        <end position="204"/>
    </location>
</feature>
<keyword evidence="1" id="KW-1133">Transmembrane helix</keyword>
<feature type="transmembrane region" description="Helical" evidence="1">
    <location>
        <begin position="61"/>
        <end position="81"/>
    </location>
</feature>
<reference evidence="3" key="1">
    <citation type="submission" date="2021-01" db="EMBL/GenBank/DDBJ databases">
        <title>Whole genome shotgun sequence of Dactylosporangium siamense NBRC 106093.</title>
        <authorList>
            <person name="Komaki H."/>
            <person name="Tamura T."/>
        </authorList>
    </citation>
    <scope>NUCLEOTIDE SEQUENCE</scope>
    <source>
        <strain evidence="3">NBRC 106093</strain>
    </source>
</reference>
<proteinExistence type="predicted"/>
<evidence type="ECO:0000313" key="4">
    <source>
        <dbReference type="Proteomes" id="UP000660611"/>
    </source>
</evidence>
<dbReference type="PROSITE" id="PS50887">
    <property type="entry name" value="GGDEF"/>
    <property type="match status" value="1"/>
</dbReference>
<keyword evidence="1" id="KW-0812">Transmembrane</keyword>
<evidence type="ECO:0000256" key="1">
    <source>
        <dbReference type="SAM" id="Phobius"/>
    </source>
</evidence>
<protein>
    <recommendedName>
        <fullName evidence="2">GGDEF domain-containing protein</fullName>
    </recommendedName>
</protein>
<dbReference type="InterPro" id="IPR000160">
    <property type="entry name" value="GGDEF_dom"/>
</dbReference>
<dbReference type="InterPro" id="IPR029787">
    <property type="entry name" value="Nucleotide_cyclase"/>
</dbReference>
<dbReference type="Gene3D" id="3.30.70.270">
    <property type="match status" value="1"/>
</dbReference>
<feature type="transmembrane region" description="Helical" evidence="1">
    <location>
        <begin position="153"/>
        <end position="172"/>
    </location>
</feature>
<dbReference type="PANTHER" id="PTHR46663">
    <property type="entry name" value="DIGUANYLATE CYCLASE DGCT-RELATED"/>
    <property type="match status" value="1"/>
</dbReference>
<dbReference type="RefSeq" id="WP_203851224.1">
    <property type="nucleotide sequence ID" value="NZ_BAAAVW010000024.1"/>
</dbReference>
<dbReference type="EMBL" id="BONQ01000120">
    <property type="protein sequence ID" value="GIG49549.1"/>
    <property type="molecule type" value="Genomic_DNA"/>
</dbReference>
<dbReference type="SMART" id="SM00267">
    <property type="entry name" value="GGDEF"/>
    <property type="match status" value="1"/>
</dbReference>
<dbReference type="InterPro" id="IPR052163">
    <property type="entry name" value="DGC-Regulatory_Protein"/>
</dbReference>
<dbReference type="Pfam" id="PF00990">
    <property type="entry name" value="GGDEF"/>
    <property type="match status" value="1"/>
</dbReference>
<evidence type="ECO:0000313" key="3">
    <source>
        <dbReference type="EMBL" id="GIG49549.1"/>
    </source>
</evidence>
<feature type="transmembrane region" description="Helical" evidence="1">
    <location>
        <begin position="32"/>
        <end position="49"/>
    </location>
</feature>
<feature type="domain" description="GGDEF" evidence="2">
    <location>
        <begin position="344"/>
        <end position="476"/>
    </location>
</feature>